<keyword evidence="2" id="KW-1185">Reference proteome</keyword>
<reference evidence="1" key="1">
    <citation type="submission" date="2022-03" db="EMBL/GenBank/DDBJ databases">
        <authorList>
            <person name="Alioto T."/>
            <person name="Alioto T."/>
            <person name="Gomez Garrido J."/>
        </authorList>
    </citation>
    <scope>NUCLEOTIDE SEQUENCE</scope>
</reference>
<feature type="non-terminal residue" evidence="1">
    <location>
        <position position="1"/>
    </location>
</feature>
<dbReference type="InterPro" id="IPR042566">
    <property type="entry name" value="L1_C"/>
</dbReference>
<dbReference type="Proteomes" id="UP001295444">
    <property type="component" value="Chromosome 05"/>
</dbReference>
<sequence length="126" mass="14419">LRRPKHLPASTARDVITRVHFFQVKEQIVKAGRNGDLPEPYSVLKVFTNLSAQTFQFQKSLVQITTMLRAHNVPYRWGFPAKLIVHHHNSNHPIASVEEGVRKLTEWGLPRPDVQLDPTAKIPRLS</sequence>
<dbReference type="AlphaFoldDB" id="A0AAD1SCQ3"/>
<proteinExistence type="predicted"/>
<protein>
    <submittedName>
        <fullName evidence="1">Uncharacterized protein</fullName>
    </submittedName>
</protein>
<dbReference type="EMBL" id="OW240916">
    <property type="protein sequence ID" value="CAH2296167.1"/>
    <property type="molecule type" value="Genomic_DNA"/>
</dbReference>
<organism evidence="1 2">
    <name type="scientific">Pelobates cultripes</name>
    <name type="common">Western spadefoot toad</name>
    <dbReference type="NCBI Taxonomy" id="61616"/>
    <lineage>
        <taxon>Eukaryota</taxon>
        <taxon>Metazoa</taxon>
        <taxon>Chordata</taxon>
        <taxon>Craniata</taxon>
        <taxon>Vertebrata</taxon>
        <taxon>Euteleostomi</taxon>
        <taxon>Amphibia</taxon>
        <taxon>Batrachia</taxon>
        <taxon>Anura</taxon>
        <taxon>Pelobatoidea</taxon>
        <taxon>Pelobatidae</taxon>
        <taxon>Pelobates</taxon>
    </lineage>
</organism>
<dbReference type="Gene3D" id="3.30.250.20">
    <property type="entry name" value="L1 transposable element, C-terminal domain"/>
    <property type="match status" value="1"/>
</dbReference>
<accession>A0AAD1SCQ3</accession>
<gene>
    <name evidence="1" type="ORF">PECUL_23A010395</name>
</gene>
<evidence type="ECO:0000313" key="1">
    <source>
        <dbReference type="EMBL" id="CAH2296167.1"/>
    </source>
</evidence>
<evidence type="ECO:0000313" key="2">
    <source>
        <dbReference type="Proteomes" id="UP001295444"/>
    </source>
</evidence>
<feature type="non-terminal residue" evidence="1">
    <location>
        <position position="126"/>
    </location>
</feature>
<name>A0AAD1SCQ3_PELCU</name>